<name>A0AAE0F6W3_9CHLO</name>
<dbReference type="EMBL" id="LGRX02025336">
    <property type="protein sequence ID" value="KAK3252595.1"/>
    <property type="molecule type" value="Genomic_DNA"/>
</dbReference>
<dbReference type="PANTHER" id="PTHR47032:SF1">
    <property type="entry name" value="UDP-D-XYLOSE:L-FUCOSE ALPHA-1,3-D-XYLOSYLTRANSFERASE-RELATED"/>
    <property type="match status" value="1"/>
</dbReference>
<reference evidence="2 3" key="1">
    <citation type="journal article" date="2015" name="Genome Biol. Evol.">
        <title>Comparative Genomics of a Bacterivorous Green Alga Reveals Evolutionary Causalities and Consequences of Phago-Mixotrophic Mode of Nutrition.</title>
        <authorList>
            <person name="Burns J.A."/>
            <person name="Paasch A."/>
            <person name="Narechania A."/>
            <person name="Kim E."/>
        </authorList>
    </citation>
    <scope>NUCLEOTIDE SEQUENCE [LARGE SCALE GENOMIC DNA]</scope>
    <source>
        <strain evidence="2 3">PLY_AMNH</strain>
    </source>
</reference>
<accession>A0AAE0F6W3</accession>
<proteinExistence type="predicted"/>
<dbReference type="PANTHER" id="PTHR47032">
    <property type="entry name" value="UDP-D-XYLOSE:L-FUCOSE ALPHA-1,3-D-XYLOSYLTRANSFERASE-RELATED"/>
    <property type="match status" value="1"/>
</dbReference>
<evidence type="ECO:0000259" key="1">
    <source>
        <dbReference type="Pfam" id="PF03407"/>
    </source>
</evidence>
<dbReference type="Pfam" id="PF03407">
    <property type="entry name" value="Nucleotid_trans"/>
    <property type="match status" value="1"/>
</dbReference>
<dbReference type="InterPro" id="IPR052636">
    <property type="entry name" value="UDP-D-xylose:L-fucose_XylT"/>
</dbReference>
<keyword evidence="3" id="KW-1185">Reference proteome</keyword>
<evidence type="ECO:0000313" key="3">
    <source>
        <dbReference type="Proteomes" id="UP001190700"/>
    </source>
</evidence>
<feature type="domain" description="Nucleotide-diphospho-sugar transferase" evidence="1">
    <location>
        <begin position="75"/>
        <end position="266"/>
    </location>
</feature>
<evidence type="ECO:0000313" key="2">
    <source>
        <dbReference type="EMBL" id="KAK3252595.1"/>
    </source>
</evidence>
<dbReference type="GO" id="GO:0016757">
    <property type="term" value="F:glycosyltransferase activity"/>
    <property type="evidence" value="ECO:0007669"/>
    <property type="project" value="TreeGrafter"/>
</dbReference>
<gene>
    <name evidence="2" type="ORF">CYMTET_38128</name>
</gene>
<dbReference type="Proteomes" id="UP001190700">
    <property type="component" value="Unassembled WGS sequence"/>
</dbReference>
<organism evidence="2 3">
    <name type="scientific">Cymbomonas tetramitiformis</name>
    <dbReference type="NCBI Taxonomy" id="36881"/>
    <lineage>
        <taxon>Eukaryota</taxon>
        <taxon>Viridiplantae</taxon>
        <taxon>Chlorophyta</taxon>
        <taxon>Pyramimonadophyceae</taxon>
        <taxon>Pyramimonadales</taxon>
        <taxon>Pyramimonadaceae</taxon>
        <taxon>Cymbomonas</taxon>
    </lineage>
</organism>
<dbReference type="AlphaFoldDB" id="A0AAE0F6W3"/>
<dbReference type="InterPro" id="IPR005069">
    <property type="entry name" value="Nucl-diP-sugar_transferase"/>
</dbReference>
<protein>
    <recommendedName>
        <fullName evidence="1">Nucleotide-diphospho-sugar transferase domain-containing protein</fullName>
    </recommendedName>
</protein>
<sequence length="288" mass="33485">MKLVAKNERVVKGGQLQKKFDNEAPRRHAELRSVLQRLARNNAVVVMVTNWGQSPLLWNFGCRADFRGIPWKNFTFVYALDADIQDVLQERGVASWRPNKVNIRNVSKKFGDSQYAKTVFWQIAMVHDILSMGYDVLAQDVDLVWRKDPLKFFAEADPDTDMFWMNDPASLQQPLYINGGFVYVRNNARTRAFWTEAYNHGHSHNSQQSILRPLFVHHYFNNGLRLHVLDNRFANGPLLGIKKHEVPSDWIVAHASWTHNMTDKVAKFRTLGEWDEHCDHGIGKEAWW</sequence>
<dbReference type="GO" id="GO:0005794">
    <property type="term" value="C:Golgi apparatus"/>
    <property type="evidence" value="ECO:0007669"/>
    <property type="project" value="TreeGrafter"/>
</dbReference>
<comment type="caution">
    <text evidence="2">The sequence shown here is derived from an EMBL/GenBank/DDBJ whole genome shotgun (WGS) entry which is preliminary data.</text>
</comment>